<feature type="compositionally biased region" description="Polar residues" evidence="10">
    <location>
        <begin position="955"/>
        <end position="972"/>
    </location>
</feature>
<feature type="compositionally biased region" description="Polar residues" evidence="10">
    <location>
        <begin position="192"/>
        <end position="210"/>
    </location>
</feature>
<feature type="domain" description="PHD-type" evidence="11">
    <location>
        <begin position="692"/>
        <end position="751"/>
    </location>
</feature>
<evidence type="ECO:0000256" key="1">
    <source>
        <dbReference type="ARBA" id="ARBA00004123"/>
    </source>
</evidence>
<evidence type="ECO:0000256" key="9">
    <source>
        <dbReference type="PROSITE-ProRule" id="PRU00146"/>
    </source>
</evidence>
<feature type="compositionally biased region" description="Basic residues" evidence="10">
    <location>
        <begin position="324"/>
        <end position="334"/>
    </location>
</feature>
<keyword evidence="13" id="KW-1185">Reference proteome</keyword>
<dbReference type="SMART" id="SM00249">
    <property type="entry name" value="PHD"/>
    <property type="match status" value="2"/>
</dbReference>
<evidence type="ECO:0000256" key="6">
    <source>
        <dbReference type="ARBA" id="ARBA00023015"/>
    </source>
</evidence>
<dbReference type="AlphaFoldDB" id="A0A553P2W5"/>
<feature type="domain" description="PHD-type" evidence="11">
    <location>
        <begin position="748"/>
        <end position="796"/>
    </location>
</feature>
<dbReference type="PROSITE" id="PS00028">
    <property type="entry name" value="ZINC_FINGER_C2H2_1"/>
    <property type="match status" value="1"/>
</dbReference>
<dbReference type="Gene3D" id="3.30.40.10">
    <property type="entry name" value="Zinc/RING finger domain, C3HC4 (zinc finger)"/>
    <property type="match status" value="1"/>
</dbReference>
<dbReference type="OMA" id="KFEEDDM"/>
<feature type="compositionally biased region" description="Acidic residues" evidence="10">
    <location>
        <begin position="139"/>
        <end position="166"/>
    </location>
</feature>
<dbReference type="InterPro" id="IPR013083">
    <property type="entry name" value="Znf_RING/FYVE/PHD"/>
</dbReference>
<feature type="compositionally biased region" description="Low complexity" evidence="10">
    <location>
        <begin position="932"/>
        <end position="941"/>
    </location>
</feature>
<dbReference type="CDD" id="cd21085">
    <property type="entry name" value="WH_NTD_PHF10"/>
    <property type="match status" value="1"/>
</dbReference>
<dbReference type="InterPro" id="IPR013087">
    <property type="entry name" value="Znf_C2H2_type"/>
</dbReference>
<feature type="region of interest" description="Disordered" evidence="10">
    <location>
        <begin position="40"/>
        <end position="366"/>
    </location>
</feature>
<feature type="compositionally biased region" description="Basic and acidic residues" evidence="10">
    <location>
        <begin position="231"/>
        <end position="245"/>
    </location>
</feature>
<evidence type="ECO:0000256" key="8">
    <source>
        <dbReference type="ARBA" id="ARBA00023242"/>
    </source>
</evidence>
<organism evidence="12 13">
    <name type="scientific">Tigriopus californicus</name>
    <name type="common">Marine copepod</name>
    <dbReference type="NCBI Taxonomy" id="6832"/>
    <lineage>
        <taxon>Eukaryota</taxon>
        <taxon>Metazoa</taxon>
        <taxon>Ecdysozoa</taxon>
        <taxon>Arthropoda</taxon>
        <taxon>Crustacea</taxon>
        <taxon>Multicrustacea</taxon>
        <taxon>Hexanauplia</taxon>
        <taxon>Copepoda</taxon>
        <taxon>Harpacticoida</taxon>
        <taxon>Harpacticidae</taxon>
        <taxon>Tigriopus</taxon>
    </lineage>
</organism>
<dbReference type="Pfam" id="PF00628">
    <property type="entry name" value="PHD"/>
    <property type="match status" value="1"/>
</dbReference>
<reference evidence="12 13" key="1">
    <citation type="journal article" date="2018" name="Nat. Ecol. Evol.">
        <title>Genomic signatures of mitonuclear coevolution across populations of Tigriopus californicus.</title>
        <authorList>
            <person name="Barreto F.S."/>
            <person name="Watson E.T."/>
            <person name="Lima T.G."/>
            <person name="Willett C.S."/>
            <person name="Edmands S."/>
            <person name="Li W."/>
            <person name="Burton R.S."/>
        </authorList>
    </citation>
    <scope>NUCLEOTIDE SEQUENCE [LARGE SCALE GENOMIC DNA]</scope>
    <source>
        <strain evidence="12 13">San Diego</strain>
    </source>
</reference>
<keyword evidence="2" id="KW-0479">Metal-binding</keyword>
<dbReference type="InterPro" id="IPR011011">
    <property type="entry name" value="Znf_FYVE_PHD"/>
</dbReference>
<feature type="compositionally biased region" description="Acidic residues" evidence="10">
    <location>
        <begin position="73"/>
        <end position="123"/>
    </location>
</feature>
<evidence type="ECO:0000256" key="2">
    <source>
        <dbReference type="ARBA" id="ARBA00022723"/>
    </source>
</evidence>
<keyword evidence="6" id="KW-0805">Transcription regulation</keyword>
<evidence type="ECO:0000313" key="12">
    <source>
        <dbReference type="EMBL" id="TRY72036.1"/>
    </source>
</evidence>
<dbReference type="InterPro" id="IPR001965">
    <property type="entry name" value="Znf_PHD"/>
</dbReference>
<feature type="compositionally biased region" description="Polar residues" evidence="10">
    <location>
        <begin position="44"/>
        <end position="58"/>
    </location>
</feature>
<keyword evidence="8" id="KW-0539">Nucleus</keyword>
<evidence type="ECO:0000256" key="5">
    <source>
        <dbReference type="ARBA" id="ARBA00022833"/>
    </source>
</evidence>
<sequence>MASSSNNPSALLEEDSNAMMDTLPLAESTLIMEGDLAPLGQIPHRQSSLNANLESRTAMSLGGLSTIPGAHEDEPEEDEEDEDEFPEEDDEDDPGDEDEDDEEDEDAVEDEEDSLLEDMDDESMSMTTMNVGDVTLGTDFDDSLMGGEDDEEEEEEDDDEEEEEGNESGAPEDVWKDRRILNPALKAVVELTTDSATNSGGQSPASSTPDPQKEDEADPEPKPRKKRGRPSRAEMARRAKAREEAGETPVDEPKKTRRRTNPKKVELDENGQPVVKRRGRKPMPPEVKARIKEEKRLQKIEERKQKRLKARRDRGEDVESSGTGKKRQRGRRAKVLSEEELAERERIRKQKYEEFKQQKREKAQQRLERNAALREFRKKKKEEEKKQREEYEKRMQNLRASFLDENSHMSAGGAGEESILDESSMQSAGGSKLPRWAMGNLELSQLKQIKQVSAETLFEYCWPPGGKISEYYFLQEQVTEYLAIKSFKRKYPHCLRRNVEAEERDFLVEMKIVNETQADLGLTAIPATQVLDIMSQDFYDKYDVYMTVKSERKDRMNRQTNYSTVTIEKHKFADFVEKAVQSASDWNKQLNQEKREKRRAYFDMQTFIIQRPMNNRGRMKVLPTPKLGNYPVALIPGQFDKEVDEKEKDKPSADDEKPDKPIGKESLHDNDNLNDSLTVLNILLTLDAEVPGATCKICTGDRVRNKIGQPEKLLHCSKCSQSCHPTCAGLTLELLEYVTKYKWMCTECKVCSLCQDHSDEEKMLFCDLCDRGYHTYCVGLDTIPSGRWQCGKCTVCSSCNVRDPPGTNVLQSEHRWVYEFKTSALTGSKVYSHAMCKPCHRSWKKGSFCPECTVVFGREPDKAQEEIEYYNCWVCTRPHHSYCVGQATFICGFCQKKTLEKSLGSGNLAGGSSSGGFLSNENSRNSHRSSRRSAATMARNANLRDFSEPAGNGAPTASTGLPDRSTSQSTAGYSRRASLEYQPVTCDVCQKVYKNKSTLYSHKNRDHGVKSSIK</sequence>
<feature type="compositionally biased region" description="Basic and acidic residues" evidence="10">
    <location>
        <begin position="211"/>
        <end position="222"/>
    </location>
</feature>
<dbReference type="PANTHER" id="PTHR45888:SF4">
    <property type="entry name" value="PHD FINGER PROTEIN 10"/>
    <property type="match status" value="1"/>
</dbReference>
<evidence type="ECO:0000256" key="10">
    <source>
        <dbReference type="SAM" id="MobiDB-lite"/>
    </source>
</evidence>
<dbReference type="GO" id="GO:0005634">
    <property type="term" value="C:nucleus"/>
    <property type="evidence" value="ECO:0007669"/>
    <property type="project" value="UniProtKB-SubCell"/>
</dbReference>
<evidence type="ECO:0000256" key="4">
    <source>
        <dbReference type="ARBA" id="ARBA00022771"/>
    </source>
</evidence>
<feature type="region of interest" description="Disordered" evidence="10">
    <location>
        <begin position="1"/>
        <end position="20"/>
    </location>
</feature>
<dbReference type="InterPro" id="IPR019787">
    <property type="entry name" value="Znf_PHD-finger"/>
</dbReference>
<evidence type="ECO:0000256" key="7">
    <source>
        <dbReference type="ARBA" id="ARBA00023163"/>
    </source>
</evidence>
<dbReference type="EMBL" id="VCGU01000008">
    <property type="protein sequence ID" value="TRY72036.1"/>
    <property type="molecule type" value="Genomic_DNA"/>
</dbReference>
<dbReference type="SUPFAM" id="SSF57903">
    <property type="entry name" value="FYVE/PHD zinc finger"/>
    <property type="match status" value="2"/>
</dbReference>
<feature type="compositionally biased region" description="Basic and acidic residues" evidence="10">
    <location>
        <begin position="343"/>
        <end position="366"/>
    </location>
</feature>
<feature type="compositionally biased region" description="Basic and acidic residues" evidence="10">
    <location>
        <begin position="287"/>
        <end position="304"/>
    </location>
</feature>
<dbReference type="PANTHER" id="PTHR45888">
    <property type="entry name" value="HL01030P-RELATED"/>
    <property type="match status" value="1"/>
</dbReference>
<name>A0A553P2W5_TIGCA</name>
<dbReference type="PROSITE" id="PS50016">
    <property type="entry name" value="ZF_PHD_2"/>
    <property type="match status" value="2"/>
</dbReference>
<dbReference type="STRING" id="6832.A0A553P2W5"/>
<keyword evidence="4 9" id="KW-0863">Zinc-finger</keyword>
<dbReference type="GO" id="GO:0008270">
    <property type="term" value="F:zinc ion binding"/>
    <property type="evidence" value="ECO:0007669"/>
    <property type="project" value="UniProtKB-KW"/>
</dbReference>
<protein>
    <recommendedName>
        <fullName evidence="11">PHD-type domain-containing protein</fullName>
    </recommendedName>
</protein>
<dbReference type="CDD" id="cd15529">
    <property type="entry name" value="PHD2_PHF10"/>
    <property type="match status" value="1"/>
</dbReference>
<feature type="region of interest" description="Disordered" evidence="10">
    <location>
        <begin position="640"/>
        <end position="669"/>
    </location>
</feature>
<keyword evidence="5" id="KW-0862">Zinc</keyword>
<keyword evidence="3" id="KW-0677">Repeat</keyword>
<keyword evidence="7" id="KW-0804">Transcription</keyword>
<comment type="subcellular location">
    <subcellularLocation>
        <location evidence="1">Nucleus</location>
    </subcellularLocation>
</comment>
<accession>A0A553P2W5</accession>
<feature type="region of interest" description="Disordered" evidence="10">
    <location>
        <begin position="914"/>
        <end position="975"/>
    </location>
</feature>
<comment type="caution">
    <text evidence="12">The sequence shown here is derived from an EMBL/GenBank/DDBJ whole genome shotgun (WGS) entry which is preliminary data.</text>
</comment>
<dbReference type="Proteomes" id="UP000318571">
    <property type="component" value="Chromosome 7"/>
</dbReference>
<evidence type="ECO:0000313" key="13">
    <source>
        <dbReference type="Proteomes" id="UP000318571"/>
    </source>
</evidence>
<evidence type="ECO:0000259" key="11">
    <source>
        <dbReference type="PROSITE" id="PS50016"/>
    </source>
</evidence>
<gene>
    <name evidence="12" type="ORF">TCAL_01128</name>
</gene>
<evidence type="ECO:0000256" key="3">
    <source>
        <dbReference type="ARBA" id="ARBA00022737"/>
    </source>
</evidence>
<proteinExistence type="predicted"/>